<sequence length="348" mass="38725">MGFLKRLACYAYILCSIFKVYVLAAAYLLKQYTSKIRKPTGIEGSNRGKVAIVTGGGSGIGYHISKQLAKHGVQVIIGLIAASPKLSESEEAIRKIKHEMPEAKVEFLHLDLSSLESIRNFVDAFLQKKCPLHILINNAGLMFPPYTKTVDGFELQLQVNYLGHVLLTSLLWEKLKTTGQLHSYSRVINVASSVHYVSDMPADLDNLNQEQQNFSAHAAYMHSKLAVVMATYYLQRQLNRDGHYITVNVADPGVVSSGLFKYVSGFVKCFLVRPAAALGILWTMEDGAYTSVHLALSSEVEGQGGRYFFNCTNAKSSHLSQNVYLQEELWHKTCDVLHLDVNWPSTCT</sequence>
<dbReference type="InterPro" id="IPR002347">
    <property type="entry name" value="SDR_fam"/>
</dbReference>
<proteinExistence type="inferred from homology"/>
<keyword evidence="3" id="KW-0812">Transmembrane</keyword>
<reference evidence="5" key="1">
    <citation type="submission" date="2025-08" db="UniProtKB">
        <authorList>
            <consortium name="RefSeq"/>
        </authorList>
    </citation>
    <scope>IDENTIFICATION</scope>
    <source>
        <tissue evidence="5">Gonads</tissue>
    </source>
</reference>
<dbReference type="Gene3D" id="3.40.50.720">
    <property type="entry name" value="NAD(P)-binding Rossmann-like Domain"/>
    <property type="match status" value="1"/>
</dbReference>
<keyword evidence="2" id="KW-0560">Oxidoreductase</keyword>
<dbReference type="RefSeq" id="XP_013414904.1">
    <property type="nucleotide sequence ID" value="XM_013559450.1"/>
</dbReference>
<dbReference type="GeneID" id="106176882"/>
<dbReference type="InParanoid" id="A0A1S3JXX3"/>
<feature type="transmembrane region" description="Helical" evidence="3">
    <location>
        <begin position="7"/>
        <end position="29"/>
    </location>
</feature>
<keyword evidence="3" id="KW-0472">Membrane</keyword>
<dbReference type="SUPFAM" id="SSF51735">
    <property type="entry name" value="NAD(P)-binding Rossmann-fold domains"/>
    <property type="match status" value="1"/>
</dbReference>
<evidence type="ECO:0000313" key="5">
    <source>
        <dbReference type="RefSeq" id="XP_013414904.1"/>
    </source>
</evidence>
<evidence type="ECO:0000313" key="4">
    <source>
        <dbReference type="Proteomes" id="UP000085678"/>
    </source>
</evidence>
<dbReference type="Proteomes" id="UP000085678">
    <property type="component" value="Unplaced"/>
</dbReference>
<protein>
    <submittedName>
        <fullName evidence="5">Dehydrogenase/reductase SDR family member on chromosome X isoform X1</fullName>
    </submittedName>
</protein>
<dbReference type="AlphaFoldDB" id="A0A1S3JXX3"/>
<dbReference type="KEGG" id="lak:106176882"/>
<accession>A0A1S3JXX3</accession>
<keyword evidence="3" id="KW-1133">Transmembrane helix</keyword>
<dbReference type="PANTHER" id="PTHR24320">
    <property type="entry name" value="RETINOL DEHYDROGENASE"/>
    <property type="match status" value="1"/>
</dbReference>
<dbReference type="STRING" id="7574.A0A1S3JXX3"/>
<dbReference type="CDD" id="cd05327">
    <property type="entry name" value="retinol-DH_like_SDR_c_like"/>
    <property type="match status" value="1"/>
</dbReference>
<organism evidence="4 5">
    <name type="scientific">Lingula anatina</name>
    <name type="common">Brachiopod</name>
    <name type="synonym">Lingula unguis</name>
    <dbReference type="NCBI Taxonomy" id="7574"/>
    <lineage>
        <taxon>Eukaryota</taxon>
        <taxon>Metazoa</taxon>
        <taxon>Spiralia</taxon>
        <taxon>Lophotrochozoa</taxon>
        <taxon>Brachiopoda</taxon>
        <taxon>Linguliformea</taxon>
        <taxon>Lingulata</taxon>
        <taxon>Lingulida</taxon>
        <taxon>Linguloidea</taxon>
        <taxon>Lingulidae</taxon>
        <taxon>Lingula</taxon>
    </lineage>
</organism>
<comment type="similarity">
    <text evidence="1">Belongs to the short-chain dehydrogenases/reductases (SDR) family.</text>
</comment>
<gene>
    <name evidence="5" type="primary">LOC106176882</name>
</gene>
<dbReference type="OrthoDB" id="191139at2759"/>
<dbReference type="PANTHER" id="PTHR24320:SF226">
    <property type="entry name" value="RETINOL DEHYDROGENASE 11"/>
    <property type="match status" value="1"/>
</dbReference>
<dbReference type="PRINTS" id="PR00081">
    <property type="entry name" value="GDHRDH"/>
</dbReference>
<name>A0A1S3JXX3_LINAN</name>
<dbReference type="Pfam" id="PF00106">
    <property type="entry name" value="adh_short"/>
    <property type="match status" value="1"/>
</dbReference>
<dbReference type="GO" id="GO:0016491">
    <property type="term" value="F:oxidoreductase activity"/>
    <property type="evidence" value="ECO:0007669"/>
    <property type="project" value="UniProtKB-KW"/>
</dbReference>
<keyword evidence="4" id="KW-1185">Reference proteome</keyword>
<evidence type="ECO:0000256" key="2">
    <source>
        <dbReference type="ARBA" id="ARBA00023002"/>
    </source>
</evidence>
<evidence type="ECO:0000256" key="1">
    <source>
        <dbReference type="ARBA" id="ARBA00006484"/>
    </source>
</evidence>
<evidence type="ECO:0000256" key="3">
    <source>
        <dbReference type="SAM" id="Phobius"/>
    </source>
</evidence>
<dbReference type="InterPro" id="IPR036291">
    <property type="entry name" value="NAD(P)-bd_dom_sf"/>
</dbReference>